<sequence>MTTFVLVAGAWHGPWAWDRVVPFLDRAGARTIVPDLAYAPGTTLRDHVNQVLAALPATSRIDSTTVPGTDRGVGSGTGRTTGRETGWSDHDPADQVILVGHSYAGLVVRQAADMRPDRIARIILVDGWAGPTGSSMFTLAPPAFAQAMRAAAEATATPIRRSQSPAYENPTPQTPAPQNPTLQNLAPPDPAPPDPAPPDPAPPDPAPTDQRLIPPPPPHLFGVTDPADAAWLTRNLRPHPLRTFEDTTELTGAVAAIPGTAIHCRPQTYPFERLGQAIGYDTIPIDGPHDIMVAAPEALATLLLSLAAESLGSGTGSR</sequence>
<reference evidence="3 4" key="1">
    <citation type="submission" date="2022-04" db="EMBL/GenBank/DDBJ databases">
        <title>Genome draft of Actinomadura sp. ATCC 31491.</title>
        <authorList>
            <person name="Shi X."/>
            <person name="Du Y."/>
        </authorList>
    </citation>
    <scope>NUCLEOTIDE SEQUENCE [LARGE SCALE GENOMIC DNA]</scope>
    <source>
        <strain evidence="3 4">ATCC 31491</strain>
    </source>
</reference>
<feature type="domain" description="AB hydrolase-1" evidence="2">
    <location>
        <begin position="4"/>
        <end position="244"/>
    </location>
</feature>
<dbReference type="InterPro" id="IPR000073">
    <property type="entry name" value="AB_hydrolase_1"/>
</dbReference>
<dbReference type="Pfam" id="PF12697">
    <property type="entry name" value="Abhydrolase_6"/>
    <property type="match status" value="1"/>
</dbReference>
<dbReference type="InterPro" id="IPR029058">
    <property type="entry name" value="AB_hydrolase_fold"/>
</dbReference>
<dbReference type="RefSeq" id="WP_242377514.1">
    <property type="nucleotide sequence ID" value="NZ_JAKRKC020000001.1"/>
</dbReference>
<evidence type="ECO:0000256" key="1">
    <source>
        <dbReference type="SAM" id="MobiDB-lite"/>
    </source>
</evidence>
<dbReference type="PANTHER" id="PTHR37017">
    <property type="entry name" value="AB HYDROLASE-1 DOMAIN-CONTAINING PROTEIN-RELATED"/>
    <property type="match status" value="1"/>
</dbReference>
<feature type="region of interest" description="Disordered" evidence="1">
    <location>
        <begin position="63"/>
        <end position="91"/>
    </location>
</feature>
<gene>
    <name evidence="3" type="ORF">MF672_014515</name>
</gene>
<keyword evidence="4" id="KW-1185">Reference proteome</keyword>
<dbReference type="Gene3D" id="3.40.50.1820">
    <property type="entry name" value="alpha/beta hydrolase"/>
    <property type="match status" value="1"/>
</dbReference>
<organism evidence="3 4">
    <name type="scientific">Actinomadura luzonensis</name>
    <dbReference type="NCBI Taxonomy" id="2805427"/>
    <lineage>
        <taxon>Bacteria</taxon>
        <taxon>Bacillati</taxon>
        <taxon>Actinomycetota</taxon>
        <taxon>Actinomycetes</taxon>
        <taxon>Streptosporangiales</taxon>
        <taxon>Thermomonosporaceae</taxon>
        <taxon>Actinomadura</taxon>
    </lineage>
</organism>
<feature type="region of interest" description="Disordered" evidence="1">
    <location>
        <begin position="154"/>
        <end position="225"/>
    </location>
</feature>
<evidence type="ECO:0000313" key="3">
    <source>
        <dbReference type="EMBL" id="MCK2214991.1"/>
    </source>
</evidence>
<proteinExistence type="predicted"/>
<name>A0ABT0FRM5_9ACTN</name>
<protein>
    <submittedName>
        <fullName evidence="3">Alpha/beta hydrolase</fullName>
    </submittedName>
</protein>
<feature type="compositionally biased region" description="Pro residues" evidence="1">
    <location>
        <begin position="187"/>
        <end position="206"/>
    </location>
</feature>
<dbReference type="GO" id="GO:0016787">
    <property type="term" value="F:hydrolase activity"/>
    <property type="evidence" value="ECO:0007669"/>
    <property type="project" value="UniProtKB-KW"/>
</dbReference>
<dbReference type="EMBL" id="JAKRKC020000001">
    <property type="protein sequence ID" value="MCK2214991.1"/>
    <property type="molecule type" value="Genomic_DNA"/>
</dbReference>
<evidence type="ECO:0000313" key="4">
    <source>
        <dbReference type="Proteomes" id="UP001317259"/>
    </source>
</evidence>
<dbReference type="InterPro" id="IPR052897">
    <property type="entry name" value="Sec-Metab_Biosynth_Hydrolase"/>
</dbReference>
<dbReference type="SUPFAM" id="SSF53474">
    <property type="entry name" value="alpha/beta-Hydrolases"/>
    <property type="match status" value="1"/>
</dbReference>
<accession>A0ABT0FRM5</accession>
<comment type="caution">
    <text evidence="3">The sequence shown here is derived from an EMBL/GenBank/DDBJ whole genome shotgun (WGS) entry which is preliminary data.</text>
</comment>
<dbReference type="PANTHER" id="PTHR37017:SF11">
    <property type="entry name" value="ESTERASE_LIPASE_THIOESTERASE DOMAIN-CONTAINING PROTEIN"/>
    <property type="match status" value="1"/>
</dbReference>
<keyword evidence="3" id="KW-0378">Hydrolase</keyword>
<dbReference type="Proteomes" id="UP001317259">
    <property type="component" value="Unassembled WGS sequence"/>
</dbReference>
<evidence type="ECO:0000259" key="2">
    <source>
        <dbReference type="Pfam" id="PF12697"/>
    </source>
</evidence>